<feature type="transmembrane region" description="Helical" evidence="1">
    <location>
        <begin position="281"/>
        <end position="298"/>
    </location>
</feature>
<keyword evidence="1" id="KW-0812">Transmembrane</keyword>
<sequence>MTPLTHHEILTLVGPFARDEWRVDLAATDRQNRCVVFEPRTHDHPEDPSSLSLTEHLQLENPARGRFCLRRTLTDASGLSATLEVIGEDAASVYAQCARVPLDDHFRHQAGTLAALSYALEYRRPAPNAEPGWRRRFTLGEAYVRGRRLQFDARTVPGLPAKLTLDWHPQGDIHLPGDLLAVQGWAWRPLQLMPGGWKATVKLSRREPERSREAEERFLATVAHLEQTLSQSPAHFHERFKWQRWRVVFQRSLAIQGMLAILSAIPILYWGDFGQDGQVPLWTTGVPPVMLLAIFLSWSREVPVMEIPPLPKPLVATAWEQGPSTEGVPD</sequence>
<evidence type="ECO:0000313" key="2">
    <source>
        <dbReference type="EMBL" id="SEK89318.1"/>
    </source>
</evidence>
<dbReference type="STRING" id="1396821.SAMN05444515_10691"/>
<reference evidence="3" key="1">
    <citation type="submission" date="2016-10" db="EMBL/GenBank/DDBJ databases">
        <authorList>
            <person name="Varghese N."/>
            <person name="Submissions S."/>
        </authorList>
    </citation>
    <scope>NUCLEOTIDE SEQUENCE [LARGE SCALE GENOMIC DNA]</scope>
    <source>
        <strain evidence="3">DSM 241</strain>
    </source>
</reference>
<gene>
    <name evidence="2" type="ORF">SAMN05444515_10691</name>
</gene>
<evidence type="ECO:0000313" key="3">
    <source>
        <dbReference type="Proteomes" id="UP000199256"/>
    </source>
</evidence>
<evidence type="ECO:0000256" key="1">
    <source>
        <dbReference type="SAM" id="Phobius"/>
    </source>
</evidence>
<keyword evidence="3" id="KW-1185">Reference proteome</keyword>
<keyword evidence="1" id="KW-1133">Transmembrane helix</keyword>
<keyword evidence="1" id="KW-0472">Membrane</keyword>
<dbReference type="AlphaFoldDB" id="A0A1H7KRE8"/>
<protein>
    <submittedName>
        <fullName evidence="2">Uncharacterized protein</fullName>
    </submittedName>
</protein>
<dbReference type="RefSeq" id="WP_090252754.1">
    <property type="nucleotide sequence ID" value="NZ_FOAA01000006.1"/>
</dbReference>
<name>A0A1H7KRE8_9GAMM</name>
<feature type="transmembrane region" description="Helical" evidence="1">
    <location>
        <begin position="248"/>
        <end position="269"/>
    </location>
</feature>
<dbReference type="OrthoDB" id="9154001at2"/>
<dbReference type="Proteomes" id="UP000199256">
    <property type="component" value="Unassembled WGS sequence"/>
</dbReference>
<proteinExistence type="predicted"/>
<accession>A0A1H7KRE8</accession>
<organism evidence="2 3">
    <name type="scientific">Ectothiorhodospira marina</name>
    <dbReference type="NCBI Taxonomy" id="1396821"/>
    <lineage>
        <taxon>Bacteria</taxon>
        <taxon>Pseudomonadati</taxon>
        <taxon>Pseudomonadota</taxon>
        <taxon>Gammaproteobacteria</taxon>
        <taxon>Chromatiales</taxon>
        <taxon>Ectothiorhodospiraceae</taxon>
        <taxon>Ectothiorhodospira</taxon>
    </lineage>
</organism>
<dbReference type="EMBL" id="FOAA01000006">
    <property type="protein sequence ID" value="SEK89318.1"/>
    <property type="molecule type" value="Genomic_DNA"/>
</dbReference>